<keyword evidence="9" id="KW-0170">Cobalt</keyword>
<keyword evidence="12" id="KW-1185">Reference proteome</keyword>
<evidence type="ECO:0000313" key="11">
    <source>
        <dbReference type="EMBL" id="MCL2915858.1"/>
    </source>
</evidence>
<dbReference type="Pfam" id="PF13484">
    <property type="entry name" value="Fer4_16"/>
    <property type="match status" value="1"/>
</dbReference>
<feature type="binding site" evidence="9">
    <location>
        <position position="177"/>
    </location>
    <ligand>
        <name>cob(II)alamin</name>
        <dbReference type="ChEBI" id="CHEBI:16304"/>
    </ligand>
</feature>
<comment type="function">
    <text evidence="9">Catalyzes the conversion of epoxyqueuosine (oQ) to queuosine (Q), which is a hypermodified base found in the wobble positions of tRNA(Asp), tRNA(Asn), tRNA(His) and tRNA(Tyr).</text>
</comment>
<accession>A0ABT0NBP7</accession>
<dbReference type="EC" id="1.17.99.6" evidence="9"/>
<feature type="binding site" evidence="9">
    <location>
        <position position="273"/>
    </location>
    <ligand>
        <name>[4Fe-4S] cluster</name>
        <dbReference type="ChEBI" id="CHEBI:49883"/>
        <label>1</label>
    </ligand>
</feature>
<evidence type="ECO:0000256" key="2">
    <source>
        <dbReference type="ARBA" id="ARBA00022490"/>
    </source>
</evidence>
<dbReference type="PANTHER" id="PTHR30002">
    <property type="entry name" value="EPOXYQUEUOSINE REDUCTASE"/>
    <property type="match status" value="1"/>
</dbReference>
<comment type="pathway">
    <text evidence="9">tRNA modification; tRNA-queuosine biosynthesis.</text>
</comment>
<feature type="binding site" evidence="9">
    <location>
        <position position="269"/>
    </location>
    <ligand>
        <name>[4Fe-4S] cluster</name>
        <dbReference type="ChEBI" id="CHEBI:49883"/>
        <label>2</label>
    </ligand>
</feature>
<organism evidence="11 12">
    <name type="scientific">Shewanella corallii</name>
    <dbReference type="NCBI Taxonomy" id="560080"/>
    <lineage>
        <taxon>Bacteria</taxon>
        <taxon>Pseudomonadati</taxon>
        <taxon>Pseudomonadota</taxon>
        <taxon>Gammaproteobacteria</taxon>
        <taxon>Alteromonadales</taxon>
        <taxon>Shewanellaceae</taxon>
        <taxon>Shewanella</taxon>
    </lineage>
</organism>
<keyword evidence="1 9" id="KW-0004">4Fe-4S</keyword>
<feature type="binding site" evidence="9">
    <location>
        <position position="219"/>
    </location>
    <ligand>
        <name>[4Fe-4S] cluster</name>
        <dbReference type="ChEBI" id="CHEBI:49883"/>
        <label>1</label>
    </ligand>
</feature>
<dbReference type="RefSeq" id="WP_249250419.1">
    <property type="nucleotide sequence ID" value="NZ_JAKIKT010000009.1"/>
</dbReference>
<dbReference type="NCBIfam" id="TIGR00276">
    <property type="entry name" value="tRNA epoxyqueuosine(34) reductase QueG"/>
    <property type="match status" value="1"/>
</dbReference>
<feature type="binding site" evidence="9">
    <location>
        <position position="194"/>
    </location>
    <ligand>
        <name>cob(II)alamin</name>
        <dbReference type="ChEBI" id="CHEBI:16304"/>
    </ligand>
</feature>
<evidence type="ECO:0000256" key="8">
    <source>
        <dbReference type="ARBA" id="ARBA00023014"/>
    </source>
</evidence>
<dbReference type="PROSITE" id="PS00198">
    <property type="entry name" value="4FE4S_FER_1"/>
    <property type="match status" value="1"/>
</dbReference>
<reference evidence="11 12" key="1">
    <citation type="submission" date="2022-01" db="EMBL/GenBank/DDBJ databases">
        <title>Whole genome-based taxonomy of the Shewanellaceae.</title>
        <authorList>
            <person name="Martin-Rodriguez A.J."/>
        </authorList>
    </citation>
    <scope>NUCLEOTIDE SEQUENCE [LARGE SCALE GENOMIC DNA]</scope>
    <source>
        <strain evidence="11 12">DSM 21332</strain>
    </source>
</reference>
<dbReference type="SUPFAM" id="SSF54862">
    <property type="entry name" value="4Fe-4S ferredoxins"/>
    <property type="match status" value="1"/>
</dbReference>
<evidence type="ECO:0000259" key="10">
    <source>
        <dbReference type="PROSITE" id="PS51379"/>
    </source>
</evidence>
<feature type="binding site" evidence="9">
    <location>
        <position position="159"/>
    </location>
    <ligand>
        <name>cob(II)alamin</name>
        <dbReference type="ChEBI" id="CHEBI:16304"/>
    </ligand>
</feature>
<feature type="binding site" evidence="9">
    <location>
        <position position="77"/>
    </location>
    <ligand>
        <name>cob(II)alamin</name>
        <dbReference type="ChEBI" id="CHEBI:16304"/>
    </ligand>
</feature>
<keyword evidence="8 9" id="KW-0411">Iron-sulfur</keyword>
<feature type="binding site" evidence="9">
    <location>
        <position position="216"/>
    </location>
    <ligand>
        <name>[4Fe-4S] cluster</name>
        <dbReference type="ChEBI" id="CHEBI:49883"/>
        <label>1</label>
    </ligand>
</feature>
<comment type="similarity">
    <text evidence="9">Belongs to the QueG family.</text>
</comment>
<comment type="subunit">
    <text evidence="9">Monomer.</text>
</comment>
<evidence type="ECO:0000256" key="6">
    <source>
        <dbReference type="ARBA" id="ARBA00023002"/>
    </source>
</evidence>
<feature type="binding site" evidence="9">
    <location>
        <position position="266"/>
    </location>
    <ligand>
        <name>[4Fe-4S] cluster</name>
        <dbReference type="ChEBI" id="CHEBI:49883"/>
        <label>2</label>
    </ligand>
</feature>
<sequence length="400" mass="44635">MSKPQSSNPSQTPAHLPDAAALNQLAHLIKQWGKELGFAQIGISDTDLTEEEPKLQAWLDAGYHGEMGYMASHGMMRARAHELHPGTQRVICGRMDYLPPSAGFATNLRDPNLGYISRYAGGRDYHKLIRNRMKQLGQRIDVWLSEQGFSQSDNRPFVDSAPLLERPLADKAGLGWTGKHSLLLSQEAGSWFFLGELVINLPLPVDIPVSEACGTCIACIKTCPTGAIVEPYVVDSRRCVSYLTIELDGPIPEELRPLLGNRIYGCDDCQLACPVNAAAPLTEEADFHIRQQLKQPELLTLLRWSETEFLKHTEGSAIRRIGWQRWQRNIAVALGNAPYSDDIVSALQHQLESELPGDVAKEHLQWALARQLATKDRLVTDNRKQQRLIRSIEKGLPRDA</sequence>
<dbReference type="Pfam" id="PF08331">
    <property type="entry name" value="QueG_DUF1730"/>
    <property type="match status" value="1"/>
</dbReference>
<feature type="binding site" evidence="9">
    <location>
        <position position="239"/>
    </location>
    <ligand>
        <name>[4Fe-4S] cluster</name>
        <dbReference type="ChEBI" id="CHEBI:49883"/>
        <label>2</label>
    </ligand>
</feature>
<dbReference type="Gene3D" id="3.30.70.20">
    <property type="match status" value="1"/>
</dbReference>
<comment type="cofactor">
    <cofactor evidence="9">
        <name>cob(II)alamin</name>
        <dbReference type="ChEBI" id="CHEBI:16304"/>
    </cofactor>
</comment>
<dbReference type="EMBL" id="JAKIKT010000009">
    <property type="protein sequence ID" value="MCL2915858.1"/>
    <property type="molecule type" value="Genomic_DNA"/>
</dbReference>
<keyword evidence="7 9" id="KW-0408">Iron</keyword>
<evidence type="ECO:0000256" key="9">
    <source>
        <dbReference type="HAMAP-Rule" id="MF_00916"/>
    </source>
</evidence>
<dbReference type="GO" id="GO:0052693">
    <property type="term" value="F:epoxyqueuosine reductase activity"/>
    <property type="evidence" value="ECO:0007669"/>
    <property type="project" value="UniProtKB-EC"/>
</dbReference>
<evidence type="ECO:0000256" key="3">
    <source>
        <dbReference type="ARBA" id="ARBA00022694"/>
    </source>
</evidence>
<gene>
    <name evidence="9 11" type="primary">queG</name>
    <name evidence="11" type="ORF">L2725_19130</name>
</gene>
<keyword evidence="2 9" id="KW-0963">Cytoplasm</keyword>
<evidence type="ECO:0000256" key="7">
    <source>
        <dbReference type="ARBA" id="ARBA00023004"/>
    </source>
</evidence>
<keyword evidence="5 9" id="KW-0671">Queuosine biosynthesis</keyword>
<name>A0ABT0NBP7_9GAMM</name>
<evidence type="ECO:0000256" key="1">
    <source>
        <dbReference type="ARBA" id="ARBA00022485"/>
    </source>
</evidence>
<dbReference type="InterPro" id="IPR013542">
    <property type="entry name" value="QueG_DUF1730"/>
</dbReference>
<dbReference type="PROSITE" id="PS51379">
    <property type="entry name" value="4FE4S_FER_2"/>
    <property type="match status" value="1"/>
</dbReference>
<feature type="binding site" evidence="9">
    <location>
        <position position="223"/>
    </location>
    <ligand>
        <name>[4Fe-4S] cluster</name>
        <dbReference type="ChEBI" id="CHEBI:49883"/>
        <label>2</label>
    </ligand>
</feature>
<dbReference type="InterPro" id="IPR017900">
    <property type="entry name" value="4Fe4S_Fe_S_CS"/>
</dbReference>
<keyword evidence="3 9" id="KW-0819">tRNA processing</keyword>
<feature type="binding site" evidence="9">
    <location>
        <position position="241"/>
    </location>
    <ligand>
        <name>cob(II)alamin</name>
        <dbReference type="ChEBI" id="CHEBI:16304"/>
    </ligand>
</feature>
<comment type="caution">
    <text evidence="11">The sequence shown here is derived from an EMBL/GenBank/DDBJ whole genome shotgun (WGS) entry which is preliminary data.</text>
</comment>
<keyword evidence="6 9" id="KW-0560">Oxidoreductase</keyword>
<dbReference type="InterPro" id="IPR017896">
    <property type="entry name" value="4Fe4S_Fe-S-bd"/>
</dbReference>
<dbReference type="PANTHER" id="PTHR30002:SF4">
    <property type="entry name" value="EPOXYQUEUOSINE REDUCTASE"/>
    <property type="match status" value="1"/>
</dbReference>
<feature type="active site" description="Proton donor" evidence="9">
    <location>
        <position position="159"/>
    </location>
</feature>
<feature type="binding site" evidence="9">
    <location>
        <position position="213"/>
    </location>
    <ligand>
        <name>[4Fe-4S] cluster</name>
        <dbReference type="ChEBI" id="CHEBI:49883"/>
        <label>1</label>
    </ligand>
</feature>
<protein>
    <recommendedName>
        <fullName evidence="9">Epoxyqueuosine reductase</fullName>
        <ecNumber evidence="9">1.17.99.6</ecNumber>
    </recommendedName>
    <alternativeName>
        <fullName evidence="9">Queuosine biosynthesis protein QueG</fullName>
    </alternativeName>
</protein>
<dbReference type="InterPro" id="IPR004453">
    <property type="entry name" value="QueG"/>
</dbReference>
<dbReference type="HAMAP" id="MF_00916">
    <property type="entry name" value="QueG"/>
    <property type="match status" value="1"/>
</dbReference>
<proteinExistence type="inferred from homology"/>
<keyword evidence="9" id="KW-0846">Cobalamin</keyword>
<comment type="catalytic activity">
    <reaction evidence="9">
        <text>epoxyqueuosine(34) in tRNA + AH2 = queuosine(34) in tRNA + A + H2O</text>
        <dbReference type="Rhea" id="RHEA:32159"/>
        <dbReference type="Rhea" id="RHEA-COMP:18571"/>
        <dbReference type="Rhea" id="RHEA-COMP:18582"/>
        <dbReference type="ChEBI" id="CHEBI:13193"/>
        <dbReference type="ChEBI" id="CHEBI:15377"/>
        <dbReference type="ChEBI" id="CHEBI:17499"/>
        <dbReference type="ChEBI" id="CHEBI:194431"/>
        <dbReference type="ChEBI" id="CHEBI:194443"/>
        <dbReference type="EC" id="1.17.99.6"/>
    </reaction>
</comment>
<feature type="binding site" evidence="9">
    <location>
        <begin position="266"/>
        <end position="267"/>
    </location>
    <ligand>
        <name>cob(II)alamin</name>
        <dbReference type="ChEBI" id="CHEBI:16304"/>
    </ligand>
</feature>
<feature type="binding site" evidence="9">
    <location>
        <position position="183"/>
    </location>
    <ligand>
        <name>cob(II)alamin</name>
        <dbReference type="ChEBI" id="CHEBI:16304"/>
    </ligand>
</feature>
<evidence type="ECO:0000256" key="4">
    <source>
        <dbReference type="ARBA" id="ARBA00022723"/>
    </source>
</evidence>
<feature type="domain" description="4Fe-4S ferredoxin-type" evidence="10">
    <location>
        <begin position="201"/>
        <end position="233"/>
    </location>
</feature>
<comment type="caution">
    <text evidence="9">Lacks conserved residue(s) required for the propagation of feature annotation.</text>
</comment>
<evidence type="ECO:0000313" key="12">
    <source>
        <dbReference type="Proteomes" id="UP001202831"/>
    </source>
</evidence>
<comment type="cofactor">
    <cofactor evidence="9">
        <name>[4Fe-4S] cluster</name>
        <dbReference type="ChEBI" id="CHEBI:49883"/>
    </cofactor>
    <text evidence="9">Binds 2 [4Fe-4S] clusters per monomer.</text>
</comment>
<keyword evidence="4 9" id="KW-0479">Metal-binding</keyword>
<evidence type="ECO:0000256" key="5">
    <source>
        <dbReference type="ARBA" id="ARBA00022785"/>
    </source>
</evidence>
<comment type="subcellular location">
    <subcellularLocation>
        <location evidence="9">Cytoplasm</location>
    </subcellularLocation>
</comment>
<dbReference type="Proteomes" id="UP001202831">
    <property type="component" value="Unassembled WGS sequence"/>
</dbReference>